<feature type="region of interest" description="Disordered" evidence="1">
    <location>
        <begin position="114"/>
        <end position="134"/>
    </location>
</feature>
<evidence type="ECO:0000313" key="5">
    <source>
        <dbReference type="Proteomes" id="UP000578449"/>
    </source>
</evidence>
<comment type="caution">
    <text evidence="4">The sequence shown here is derived from an EMBL/GenBank/DDBJ whole genome shotgun (WGS) entry which is preliminary data.</text>
</comment>
<dbReference type="RefSeq" id="WP_185051055.1">
    <property type="nucleotide sequence ID" value="NZ_BAABIX010000031.1"/>
</dbReference>
<dbReference type="AlphaFoldDB" id="A0A840P3A9"/>
<feature type="signal peptide" evidence="3">
    <location>
        <begin position="1"/>
        <end position="28"/>
    </location>
</feature>
<gene>
    <name evidence="4" type="ORF">HNP84_003894</name>
</gene>
<dbReference type="Proteomes" id="UP000578449">
    <property type="component" value="Unassembled WGS sequence"/>
</dbReference>
<evidence type="ECO:0008006" key="6">
    <source>
        <dbReference type="Google" id="ProtNLM"/>
    </source>
</evidence>
<sequence>MRLLSSALCAAMACGAFLGLARTAPAAAAGEDGIDISPRRVGPGDVVTVRLDCENLDGAYVTSTAFGTVELGGERRVKVTVNDEPGRYRVRGMCERGGEWVPGEEWLTVEDDRGGHHRDHAHDRGHDHGDGGWGDHWRDHDDDDRGLLETLIRPVSEECRRFNRCEEDFSYSHYDEYGDDREYGEYKDYEDYDDDWPEGGIATGDGVTAMRAVGPMTSAAVGIGVVGAVAGGVALVRRRRRGR</sequence>
<accession>A0A840P3A9</accession>
<keyword evidence="2" id="KW-0812">Transmembrane</keyword>
<proteinExistence type="predicted"/>
<protein>
    <recommendedName>
        <fullName evidence="6">Gram-positive cocci surface proteins LPxTG domain-containing protein</fullName>
    </recommendedName>
</protein>
<reference evidence="4 5" key="1">
    <citation type="submission" date="2020-08" db="EMBL/GenBank/DDBJ databases">
        <title>Genomic Encyclopedia of Type Strains, Phase IV (KMG-IV): sequencing the most valuable type-strain genomes for metagenomic binning, comparative biology and taxonomic classification.</title>
        <authorList>
            <person name="Goeker M."/>
        </authorList>
    </citation>
    <scope>NUCLEOTIDE SEQUENCE [LARGE SCALE GENOMIC DNA]</scope>
    <source>
        <strain evidence="4 5">DSM 45615</strain>
    </source>
</reference>
<name>A0A840P3A9_9ACTN</name>
<evidence type="ECO:0000256" key="2">
    <source>
        <dbReference type="SAM" id="Phobius"/>
    </source>
</evidence>
<keyword evidence="2" id="KW-0472">Membrane</keyword>
<organism evidence="4 5">
    <name type="scientific">Thermocatellispora tengchongensis</name>
    <dbReference type="NCBI Taxonomy" id="1073253"/>
    <lineage>
        <taxon>Bacteria</taxon>
        <taxon>Bacillati</taxon>
        <taxon>Actinomycetota</taxon>
        <taxon>Actinomycetes</taxon>
        <taxon>Streptosporangiales</taxon>
        <taxon>Streptosporangiaceae</taxon>
        <taxon>Thermocatellispora</taxon>
    </lineage>
</organism>
<keyword evidence="2" id="KW-1133">Transmembrane helix</keyword>
<feature type="transmembrane region" description="Helical" evidence="2">
    <location>
        <begin position="216"/>
        <end position="236"/>
    </location>
</feature>
<evidence type="ECO:0000313" key="4">
    <source>
        <dbReference type="EMBL" id="MBB5134168.1"/>
    </source>
</evidence>
<feature type="chain" id="PRO_5039696423" description="Gram-positive cocci surface proteins LPxTG domain-containing protein" evidence="3">
    <location>
        <begin position="29"/>
        <end position="243"/>
    </location>
</feature>
<dbReference type="EMBL" id="JACHGN010000007">
    <property type="protein sequence ID" value="MBB5134168.1"/>
    <property type="molecule type" value="Genomic_DNA"/>
</dbReference>
<keyword evidence="5" id="KW-1185">Reference proteome</keyword>
<keyword evidence="3" id="KW-0732">Signal</keyword>
<evidence type="ECO:0000256" key="1">
    <source>
        <dbReference type="SAM" id="MobiDB-lite"/>
    </source>
</evidence>
<evidence type="ECO:0000256" key="3">
    <source>
        <dbReference type="SAM" id="SignalP"/>
    </source>
</evidence>